<dbReference type="Pfam" id="PF00196">
    <property type="entry name" value="GerE"/>
    <property type="match status" value="1"/>
</dbReference>
<keyword evidence="4" id="KW-0804">Transcription</keyword>
<dbReference type="InterPro" id="IPR016032">
    <property type="entry name" value="Sig_transdc_resp-reg_C-effctor"/>
</dbReference>
<dbReference type="PROSITE" id="PS50110">
    <property type="entry name" value="RESPONSE_REGULATORY"/>
    <property type="match status" value="1"/>
</dbReference>
<protein>
    <submittedName>
        <fullName evidence="8">Response regulator transcription factor</fullName>
    </submittedName>
</protein>
<keyword evidence="1 5" id="KW-0597">Phosphoprotein</keyword>
<evidence type="ECO:0000256" key="3">
    <source>
        <dbReference type="ARBA" id="ARBA00023125"/>
    </source>
</evidence>
<feature type="domain" description="HTH luxR-type" evidence="6">
    <location>
        <begin position="148"/>
        <end position="213"/>
    </location>
</feature>
<evidence type="ECO:0000256" key="1">
    <source>
        <dbReference type="ARBA" id="ARBA00022553"/>
    </source>
</evidence>
<feature type="domain" description="Response regulatory" evidence="7">
    <location>
        <begin position="3"/>
        <end position="119"/>
    </location>
</feature>
<dbReference type="Gene3D" id="3.40.50.2300">
    <property type="match status" value="1"/>
</dbReference>
<dbReference type="Pfam" id="PF00072">
    <property type="entry name" value="Response_reg"/>
    <property type="match status" value="1"/>
</dbReference>
<feature type="modified residue" description="4-aspartylphosphate" evidence="5">
    <location>
        <position position="54"/>
    </location>
</feature>
<dbReference type="SMART" id="SM00448">
    <property type="entry name" value="REC"/>
    <property type="match status" value="1"/>
</dbReference>
<dbReference type="CDD" id="cd17535">
    <property type="entry name" value="REC_NarL-like"/>
    <property type="match status" value="1"/>
</dbReference>
<evidence type="ECO:0000259" key="6">
    <source>
        <dbReference type="PROSITE" id="PS50043"/>
    </source>
</evidence>
<dbReference type="PRINTS" id="PR00038">
    <property type="entry name" value="HTHLUXR"/>
</dbReference>
<evidence type="ECO:0000259" key="7">
    <source>
        <dbReference type="PROSITE" id="PS50110"/>
    </source>
</evidence>
<dbReference type="SUPFAM" id="SSF52172">
    <property type="entry name" value="CheY-like"/>
    <property type="match status" value="1"/>
</dbReference>
<dbReference type="CDD" id="cd06170">
    <property type="entry name" value="LuxR_C_like"/>
    <property type="match status" value="1"/>
</dbReference>
<organism evidence="8 9">
    <name type="scientific">Kibdelosporangium persicum</name>
    <dbReference type="NCBI Taxonomy" id="2698649"/>
    <lineage>
        <taxon>Bacteria</taxon>
        <taxon>Bacillati</taxon>
        <taxon>Actinomycetota</taxon>
        <taxon>Actinomycetes</taxon>
        <taxon>Pseudonocardiales</taxon>
        <taxon>Pseudonocardiaceae</taxon>
        <taxon>Kibdelosporangium</taxon>
    </lineage>
</organism>
<dbReference type="PANTHER" id="PTHR43214:SF24">
    <property type="entry name" value="TRANSCRIPTIONAL REGULATORY PROTEIN NARL-RELATED"/>
    <property type="match status" value="1"/>
</dbReference>
<dbReference type="RefSeq" id="WP_173127059.1">
    <property type="nucleotide sequence ID" value="NZ_CBCSGW010000072.1"/>
</dbReference>
<keyword evidence="3" id="KW-0238">DNA-binding</keyword>
<dbReference type="PROSITE" id="PS00622">
    <property type="entry name" value="HTH_LUXR_1"/>
    <property type="match status" value="1"/>
</dbReference>
<dbReference type="PROSITE" id="PS50043">
    <property type="entry name" value="HTH_LUXR_2"/>
    <property type="match status" value="1"/>
</dbReference>
<sequence length="218" mass="23330">MIRVVLADDEPLTRAGIRTVLGAEPEFDVVAEAGDGHGAVELVQAHRPDVVLLDIMMPRLDGLSAAAEIHRTVPDTGVIMLTTFSEDEHIARAFDGGASGFLLKSGDPRELFAGIRAVAGGAAYLSPKIAQWAIRRLGGDRMSSAVRARELVNGLTTREREVLALVGSGLPNAEIGRRLHVVEGTVKVFVSAILRRLQVPNRVQAAIIAYEAGLVERD</sequence>
<dbReference type="EMBL" id="JAAATY010000004">
    <property type="protein sequence ID" value="NRN64624.1"/>
    <property type="molecule type" value="Genomic_DNA"/>
</dbReference>
<proteinExistence type="predicted"/>
<comment type="caution">
    <text evidence="8">The sequence shown here is derived from an EMBL/GenBank/DDBJ whole genome shotgun (WGS) entry which is preliminary data.</text>
</comment>
<reference evidence="8 9" key="1">
    <citation type="submission" date="2020-01" db="EMBL/GenBank/DDBJ databases">
        <title>Kibdelosporangium persica a novel Actinomycetes from a hot desert in Iran.</title>
        <authorList>
            <person name="Safaei N."/>
            <person name="Zaburannyi N."/>
            <person name="Mueller R."/>
            <person name="Wink J."/>
        </authorList>
    </citation>
    <scope>NUCLEOTIDE SEQUENCE [LARGE SCALE GENOMIC DNA]</scope>
    <source>
        <strain evidence="8 9">4NS15</strain>
    </source>
</reference>
<keyword evidence="2" id="KW-0805">Transcription regulation</keyword>
<dbReference type="PANTHER" id="PTHR43214">
    <property type="entry name" value="TWO-COMPONENT RESPONSE REGULATOR"/>
    <property type="match status" value="1"/>
</dbReference>
<dbReference type="SUPFAM" id="SSF46894">
    <property type="entry name" value="C-terminal effector domain of the bipartite response regulators"/>
    <property type="match status" value="1"/>
</dbReference>
<dbReference type="InterPro" id="IPR011006">
    <property type="entry name" value="CheY-like_superfamily"/>
</dbReference>
<evidence type="ECO:0000313" key="8">
    <source>
        <dbReference type="EMBL" id="NRN64624.1"/>
    </source>
</evidence>
<dbReference type="SMART" id="SM00421">
    <property type="entry name" value="HTH_LUXR"/>
    <property type="match status" value="1"/>
</dbReference>
<accession>A0ABX2F022</accession>
<dbReference type="InterPro" id="IPR058245">
    <property type="entry name" value="NreC/VraR/RcsB-like_REC"/>
</dbReference>
<keyword evidence="9" id="KW-1185">Reference proteome</keyword>
<dbReference type="InterPro" id="IPR000792">
    <property type="entry name" value="Tscrpt_reg_LuxR_C"/>
</dbReference>
<evidence type="ECO:0000256" key="2">
    <source>
        <dbReference type="ARBA" id="ARBA00023015"/>
    </source>
</evidence>
<dbReference type="InterPro" id="IPR039420">
    <property type="entry name" value="WalR-like"/>
</dbReference>
<evidence type="ECO:0000313" key="9">
    <source>
        <dbReference type="Proteomes" id="UP000763557"/>
    </source>
</evidence>
<dbReference type="Proteomes" id="UP000763557">
    <property type="component" value="Unassembled WGS sequence"/>
</dbReference>
<dbReference type="InterPro" id="IPR001789">
    <property type="entry name" value="Sig_transdc_resp-reg_receiver"/>
</dbReference>
<name>A0ABX2F022_9PSEU</name>
<gene>
    <name evidence="8" type="ORF">GC106_18300</name>
</gene>
<evidence type="ECO:0000256" key="4">
    <source>
        <dbReference type="ARBA" id="ARBA00023163"/>
    </source>
</evidence>
<evidence type="ECO:0000256" key="5">
    <source>
        <dbReference type="PROSITE-ProRule" id="PRU00169"/>
    </source>
</evidence>